<dbReference type="AlphaFoldDB" id="A0A7W7WEJ1"/>
<dbReference type="Proteomes" id="UP000534286">
    <property type="component" value="Unassembled WGS sequence"/>
</dbReference>
<evidence type="ECO:0000313" key="3">
    <source>
        <dbReference type="Proteomes" id="UP000534286"/>
    </source>
</evidence>
<dbReference type="RefSeq" id="WP_246468557.1">
    <property type="nucleotide sequence ID" value="NZ_BAABEK010000126.1"/>
</dbReference>
<proteinExistence type="predicted"/>
<dbReference type="EMBL" id="JACHJU010000006">
    <property type="protein sequence ID" value="MBB4943918.1"/>
    <property type="molecule type" value="Genomic_DNA"/>
</dbReference>
<dbReference type="SUPFAM" id="SSF53474">
    <property type="entry name" value="alpha/beta-Hydrolases"/>
    <property type="match status" value="1"/>
</dbReference>
<protein>
    <submittedName>
        <fullName evidence="2">Poly(3-hydroxybutyrate) depolymerase</fullName>
    </submittedName>
</protein>
<feature type="compositionally biased region" description="Pro residues" evidence="1">
    <location>
        <begin position="60"/>
        <end position="71"/>
    </location>
</feature>
<organism evidence="2 3">
    <name type="scientific">Streptosporangium album</name>
    <dbReference type="NCBI Taxonomy" id="47479"/>
    <lineage>
        <taxon>Bacteria</taxon>
        <taxon>Bacillati</taxon>
        <taxon>Actinomycetota</taxon>
        <taxon>Actinomycetes</taxon>
        <taxon>Streptosporangiales</taxon>
        <taxon>Streptosporangiaceae</taxon>
        <taxon>Streptosporangium</taxon>
    </lineage>
</organism>
<name>A0A7W7WEJ1_9ACTN</name>
<feature type="compositionally biased region" description="Basic residues" evidence="1">
    <location>
        <begin position="72"/>
        <end position="81"/>
    </location>
</feature>
<feature type="region of interest" description="Disordered" evidence="1">
    <location>
        <begin position="53"/>
        <end position="81"/>
    </location>
</feature>
<evidence type="ECO:0000313" key="2">
    <source>
        <dbReference type="EMBL" id="MBB4943918.1"/>
    </source>
</evidence>
<comment type="caution">
    <text evidence="2">The sequence shown here is derived from an EMBL/GenBank/DDBJ whole genome shotgun (WGS) entry which is preliminary data.</text>
</comment>
<reference evidence="2 3" key="1">
    <citation type="submission" date="2020-08" db="EMBL/GenBank/DDBJ databases">
        <title>Sequencing the genomes of 1000 actinobacteria strains.</title>
        <authorList>
            <person name="Klenk H.-P."/>
        </authorList>
    </citation>
    <scope>NUCLEOTIDE SEQUENCE [LARGE SCALE GENOMIC DNA]</scope>
    <source>
        <strain evidence="2 3">DSM 43023</strain>
    </source>
</reference>
<dbReference type="InterPro" id="IPR029058">
    <property type="entry name" value="AB_hydrolase_fold"/>
</dbReference>
<sequence>MYGNNDVRLYEINGMGHGLPVDPGSAADQCGTAAAYFLDTICSAYHDAQFFGLDGGSQPAPTPTPTVTPTPRPRRPCLRPV</sequence>
<keyword evidence="3" id="KW-1185">Reference proteome</keyword>
<gene>
    <name evidence="2" type="ORF">FHR32_008319</name>
</gene>
<evidence type="ECO:0000256" key="1">
    <source>
        <dbReference type="SAM" id="MobiDB-lite"/>
    </source>
</evidence>
<accession>A0A7W7WEJ1</accession>